<organism evidence="4 5">
    <name type="scientific">Serendipita indica (strain DSM 11827)</name>
    <name type="common">Root endophyte fungus</name>
    <name type="synonym">Piriformospora indica</name>
    <dbReference type="NCBI Taxonomy" id="1109443"/>
    <lineage>
        <taxon>Eukaryota</taxon>
        <taxon>Fungi</taxon>
        <taxon>Dikarya</taxon>
        <taxon>Basidiomycota</taxon>
        <taxon>Agaricomycotina</taxon>
        <taxon>Agaricomycetes</taxon>
        <taxon>Sebacinales</taxon>
        <taxon>Serendipitaceae</taxon>
        <taxon>Serendipita</taxon>
    </lineage>
</organism>
<evidence type="ECO:0000256" key="1">
    <source>
        <dbReference type="SAM" id="MobiDB-lite"/>
    </source>
</evidence>
<protein>
    <submittedName>
        <fullName evidence="4">Uncharacterized protein</fullName>
    </submittedName>
</protein>
<gene>
    <name evidence="4" type="ORF">PIIN_02631</name>
</gene>
<keyword evidence="2" id="KW-0812">Transmembrane</keyword>
<dbReference type="eggNOG" id="ENOG502S80A">
    <property type="taxonomic scope" value="Eukaryota"/>
</dbReference>
<dbReference type="OMA" id="DGEAIKW"/>
<keyword evidence="5" id="KW-1185">Reference proteome</keyword>
<feature type="region of interest" description="Disordered" evidence="1">
    <location>
        <begin position="368"/>
        <end position="414"/>
    </location>
</feature>
<feature type="compositionally biased region" description="Polar residues" evidence="1">
    <location>
        <begin position="113"/>
        <end position="122"/>
    </location>
</feature>
<evidence type="ECO:0000256" key="3">
    <source>
        <dbReference type="SAM" id="SignalP"/>
    </source>
</evidence>
<dbReference type="InParanoid" id="G4TBS6"/>
<feature type="transmembrane region" description="Helical" evidence="2">
    <location>
        <begin position="153"/>
        <end position="173"/>
    </location>
</feature>
<dbReference type="OrthoDB" id="2576541at2759"/>
<feature type="signal peptide" evidence="3">
    <location>
        <begin position="1"/>
        <end position="20"/>
    </location>
</feature>
<feature type="region of interest" description="Disordered" evidence="1">
    <location>
        <begin position="46"/>
        <end position="148"/>
    </location>
</feature>
<name>G4TBS6_SERID</name>
<evidence type="ECO:0000313" key="4">
    <source>
        <dbReference type="EMBL" id="CCA68769.1"/>
    </source>
</evidence>
<keyword evidence="2" id="KW-1133">Transmembrane helix</keyword>
<evidence type="ECO:0000256" key="2">
    <source>
        <dbReference type="SAM" id="Phobius"/>
    </source>
</evidence>
<comment type="caution">
    <text evidence="4">The sequence shown here is derived from an EMBL/GenBank/DDBJ whole genome shotgun (WGS) entry which is preliminary data.</text>
</comment>
<feature type="compositionally biased region" description="Low complexity" evidence="1">
    <location>
        <begin position="53"/>
        <end position="91"/>
    </location>
</feature>
<dbReference type="HOGENOM" id="CLU_664130_0_0_1"/>
<keyword evidence="2" id="KW-0472">Membrane</keyword>
<reference evidence="4 5" key="1">
    <citation type="journal article" date="2011" name="PLoS Pathog.">
        <title>Endophytic Life Strategies Decoded by Genome and Transcriptome Analyses of the Mutualistic Root Symbiont Piriformospora indica.</title>
        <authorList>
            <person name="Zuccaro A."/>
            <person name="Lahrmann U."/>
            <person name="Guldener U."/>
            <person name="Langen G."/>
            <person name="Pfiffi S."/>
            <person name="Biedenkopf D."/>
            <person name="Wong P."/>
            <person name="Samans B."/>
            <person name="Grimm C."/>
            <person name="Basiewicz M."/>
            <person name="Murat C."/>
            <person name="Martin F."/>
            <person name="Kogel K.H."/>
        </authorList>
    </citation>
    <scope>NUCLEOTIDE SEQUENCE [LARGE SCALE GENOMIC DNA]</scope>
    <source>
        <strain evidence="4 5">DSM 11827</strain>
    </source>
</reference>
<dbReference type="AlphaFoldDB" id="G4TBS6"/>
<dbReference type="STRING" id="1109443.G4TBS6"/>
<dbReference type="EMBL" id="CAFZ01000040">
    <property type="protein sequence ID" value="CCA68769.1"/>
    <property type="molecule type" value="Genomic_DNA"/>
</dbReference>
<accession>G4TBS6</accession>
<feature type="compositionally biased region" description="Low complexity" evidence="1">
    <location>
        <begin position="123"/>
        <end position="146"/>
    </location>
</feature>
<feature type="chain" id="PRO_5003468351" evidence="3">
    <location>
        <begin position="21"/>
        <end position="414"/>
    </location>
</feature>
<keyword evidence="3" id="KW-0732">Signal</keyword>
<sequence length="414" mass="41952">MLLNARGVVGALFLLPLAAATVLPREAGPTELVKVRVRDLERRAPQIVIGDETTTSSRTTSTSSSTSTSTSTSTTVSTPTSTPTPTSTSTTTPPPPSSTSTPRPVTSVISTTDGNGEQVTIFTTVDAPSSSTPSTTAAASTDNSDSGPGKGTFIGLGVAGGIALLGLVGFIVWKMNQKRFSQFDDDGADINWPMPKEELVPPVAPSTHAATNATNSSVDLTRDPYAVPPLPAAAMPYYDDPSAGAAYYDPYRGPVPHTFQSPPPSTEGHANTYAGEAIPMSTYSTSGRQSPGPNMIGADPYARSGSPGPAVAYGDPYAAGRRSPGPSLAYGVADPVGMRGGTPMGAPPRVGTPVGVGYGGGIPPGLDVPRAGTPQGGYAMGYGRASPAPPGAGYGPQSPLVDPYGRRTPGAYGP</sequence>
<dbReference type="Proteomes" id="UP000007148">
    <property type="component" value="Unassembled WGS sequence"/>
</dbReference>
<evidence type="ECO:0000313" key="5">
    <source>
        <dbReference type="Proteomes" id="UP000007148"/>
    </source>
</evidence>
<feature type="compositionally biased region" description="Low complexity" evidence="1">
    <location>
        <begin position="98"/>
        <end position="112"/>
    </location>
</feature>
<proteinExistence type="predicted"/>